<evidence type="ECO:0000313" key="4">
    <source>
        <dbReference type="EMBL" id="WEG69369.1"/>
    </source>
</evidence>
<dbReference type="EMBL" id="OP429126">
    <property type="protein sequence ID" value="WEG69507.1"/>
    <property type="molecule type" value="Genomic_DNA"/>
</dbReference>
<gene>
    <name evidence="6" type="primary">M95</name>
</gene>
<evidence type="ECO:0000313" key="6">
    <source>
        <dbReference type="EMBL" id="WEG69645.1"/>
    </source>
</evidence>
<dbReference type="EMBL" id="OP429123">
    <property type="protein sequence ID" value="WEG69092.1"/>
    <property type="molecule type" value="Genomic_DNA"/>
</dbReference>
<sequence>MSSVSMLADNERDVSTTLCDMESLIAVEEGRATEADVEKYKEAVDAALVACEAASPQDRFRLVETPGGNFLLVTNALPKERVESEQYSNQERSEESTKDVFDGLLALDQERWGSGLSATIPSAQGYTAKAATSLSYDGRMISGSYVVYTKEQLKRSLSPDKRNIVDRILRYVDTPGILDHNNVHDAEGLLWLLFCGPQSVCQNPTCFGRDRDCGVPYPVLLPPIFYDNVDDYAAFINLSELYVYVWYRNYDFTSEAAQCYELGSVALDRVKKTVESVRNRFAERNVPIWPISSRTCIFCALYNQNRVCLDLAKNDVNVTAYSPIIIKDCKDTATGVTLSHVLPGDRVASLYPVYDIGALLRILCETTDGEERRKRVRETVESAINTVDD</sequence>
<protein>
    <submittedName>
        <fullName evidence="6">Protein UL95</fullName>
    </submittedName>
</protein>
<name>A0A9Y1N6C8_9BETA</name>
<dbReference type="Pfam" id="PF03038">
    <property type="entry name" value="Herpes_UL95"/>
    <property type="match status" value="1"/>
</dbReference>
<comment type="similarity">
    <text evidence="1">Belongs to the herpesviridae UL95 family.</text>
</comment>
<dbReference type="EMBL" id="OP429125">
    <property type="protein sequence ID" value="WEG69369.1"/>
    <property type="molecule type" value="Genomic_DNA"/>
</dbReference>
<evidence type="ECO:0000256" key="1">
    <source>
        <dbReference type="ARBA" id="ARBA00006002"/>
    </source>
</evidence>
<evidence type="ECO:0000313" key="5">
    <source>
        <dbReference type="EMBL" id="WEG69507.1"/>
    </source>
</evidence>
<proteinExistence type="inferred from homology"/>
<reference evidence="6" key="2">
    <citation type="submission" date="2023-06" db="EMBL/GenBank/DDBJ databases">
        <title>Isolation and genome sequencing of cytomegaloviruses from Natal multimammate mice (Mastomys natalensis).</title>
        <authorList>
            <person name="Jarvis M.A."/>
            <person name="Davison A.J."/>
        </authorList>
    </citation>
    <scope>NUCLEOTIDE SEQUENCE</scope>
    <source>
        <strain evidence="2">Mnat18</strain>
        <strain evidence="3">Mnat19</strain>
        <strain evidence="5">Mnat2</strain>
        <strain evidence="4">Mnat29</strain>
        <strain evidence="6">Mnat33</strain>
    </source>
</reference>
<dbReference type="EMBL" id="OP429124">
    <property type="protein sequence ID" value="WEG69230.1"/>
    <property type="molecule type" value="Genomic_DNA"/>
</dbReference>
<reference evidence="6" key="1">
    <citation type="submission" date="2022-09" db="EMBL/GenBank/DDBJ databases">
        <authorList>
            <person name="Vucak M."/>
            <person name="Davison A.J."/>
        </authorList>
    </citation>
    <scope>NUCLEOTIDE SEQUENCE</scope>
    <source>
        <strain evidence="2">Mnat18</strain>
        <strain evidence="3">Mnat19</strain>
        <strain evidence="5">Mnat2</strain>
        <strain evidence="4">Mnat29</strain>
        <strain evidence="6">Mnat33</strain>
    </source>
</reference>
<accession>A0A9Y1N6C8</accession>
<dbReference type="InterPro" id="IPR004280">
    <property type="entry name" value="Herpes_UL95"/>
</dbReference>
<evidence type="ECO:0000313" key="2">
    <source>
        <dbReference type="EMBL" id="WEG69092.1"/>
    </source>
</evidence>
<dbReference type="EMBL" id="OP429139">
    <property type="protein sequence ID" value="WEG71319.1"/>
    <property type="molecule type" value="Genomic_DNA"/>
</dbReference>
<organism evidence="6">
    <name type="scientific">Mastomys natalensis cytomegalovirus 2</name>
    <dbReference type="NCBI Taxonomy" id="2973540"/>
    <lineage>
        <taxon>Viruses</taxon>
        <taxon>Duplodnaviria</taxon>
        <taxon>Heunggongvirae</taxon>
        <taxon>Peploviricota</taxon>
        <taxon>Herviviricetes</taxon>
        <taxon>Herpesvirales</taxon>
        <taxon>Orthoherpesviridae</taxon>
        <taxon>Betaherpesvirinae</taxon>
        <taxon>Muromegalovirus</taxon>
    </lineage>
</organism>
<dbReference type="EMBL" id="OP429127">
    <property type="protein sequence ID" value="WEG69645.1"/>
    <property type="molecule type" value="Genomic_DNA"/>
</dbReference>
<dbReference type="EMBL" id="OP429141">
    <property type="protein sequence ID" value="WEG71598.1"/>
    <property type="molecule type" value="Genomic_DNA"/>
</dbReference>
<evidence type="ECO:0000313" key="3">
    <source>
        <dbReference type="EMBL" id="WEG69230.1"/>
    </source>
</evidence>